<protein>
    <submittedName>
        <fullName evidence="1">Uncharacterized protein</fullName>
    </submittedName>
</protein>
<proteinExistence type="predicted"/>
<accession>A0ABQ9GTL3</accession>
<evidence type="ECO:0000313" key="2">
    <source>
        <dbReference type="Proteomes" id="UP001159363"/>
    </source>
</evidence>
<keyword evidence="2" id="KW-1185">Reference proteome</keyword>
<name>A0ABQ9GTL3_9NEOP</name>
<dbReference type="Proteomes" id="UP001159363">
    <property type="component" value="Chromosome 8"/>
</dbReference>
<sequence length="165" mass="18523">MLQHVENKIIAELKASKYCAISVDSSAGVTHYDRLAFIVRIVSESSNPVEIFGLFIPQTGHSDHIQSAGTFLVMCSTFFDTSRSVSCFMLLKNYRLLYARSESVCFLHEIKTRNVEIKLLLKALLTTQLSARYDACRALTTSYPCISFSGHKDCQQPLWKTGNTS</sequence>
<dbReference type="EMBL" id="JARBHB010000009">
    <property type="protein sequence ID" value="KAJ8875372.1"/>
    <property type="molecule type" value="Genomic_DNA"/>
</dbReference>
<organism evidence="1 2">
    <name type="scientific">Dryococelus australis</name>
    <dbReference type="NCBI Taxonomy" id="614101"/>
    <lineage>
        <taxon>Eukaryota</taxon>
        <taxon>Metazoa</taxon>
        <taxon>Ecdysozoa</taxon>
        <taxon>Arthropoda</taxon>
        <taxon>Hexapoda</taxon>
        <taxon>Insecta</taxon>
        <taxon>Pterygota</taxon>
        <taxon>Neoptera</taxon>
        <taxon>Polyneoptera</taxon>
        <taxon>Phasmatodea</taxon>
        <taxon>Verophasmatodea</taxon>
        <taxon>Anareolatae</taxon>
        <taxon>Phasmatidae</taxon>
        <taxon>Eurycanthinae</taxon>
        <taxon>Dryococelus</taxon>
    </lineage>
</organism>
<reference evidence="1 2" key="1">
    <citation type="submission" date="2023-02" db="EMBL/GenBank/DDBJ databases">
        <title>LHISI_Scaffold_Assembly.</title>
        <authorList>
            <person name="Stuart O.P."/>
            <person name="Cleave R."/>
            <person name="Magrath M.J.L."/>
            <person name="Mikheyev A.S."/>
        </authorList>
    </citation>
    <scope>NUCLEOTIDE SEQUENCE [LARGE SCALE GENOMIC DNA]</scope>
    <source>
        <strain evidence="1">Daus_M_001</strain>
        <tissue evidence="1">Leg muscle</tissue>
    </source>
</reference>
<evidence type="ECO:0000313" key="1">
    <source>
        <dbReference type="EMBL" id="KAJ8875372.1"/>
    </source>
</evidence>
<gene>
    <name evidence="1" type="ORF">PR048_023267</name>
</gene>
<comment type="caution">
    <text evidence="1">The sequence shown here is derived from an EMBL/GenBank/DDBJ whole genome shotgun (WGS) entry which is preliminary data.</text>
</comment>